<accession>A0A4W5K903</accession>
<dbReference type="InterPro" id="IPR056747">
    <property type="entry name" value="VPS13-like_M"/>
</dbReference>
<organism evidence="2 3">
    <name type="scientific">Hucho hucho</name>
    <name type="common">huchen</name>
    <dbReference type="NCBI Taxonomy" id="62062"/>
    <lineage>
        <taxon>Eukaryota</taxon>
        <taxon>Metazoa</taxon>
        <taxon>Chordata</taxon>
        <taxon>Craniata</taxon>
        <taxon>Vertebrata</taxon>
        <taxon>Euteleostomi</taxon>
        <taxon>Actinopterygii</taxon>
        <taxon>Neopterygii</taxon>
        <taxon>Teleostei</taxon>
        <taxon>Protacanthopterygii</taxon>
        <taxon>Salmoniformes</taxon>
        <taxon>Salmonidae</taxon>
        <taxon>Salmoninae</taxon>
        <taxon>Hucho</taxon>
    </lineage>
</organism>
<proteinExistence type="predicted"/>
<dbReference type="GO" id="GO:0006623">
    <property type="term" value="P:protein targeting to vacuole"/>
    <property type="evidence" value="ECO:0007669"/>
    <property type="project" value="TreeGrafter"/>
</dbReference>
<keyword evidence="3" id="KW-1185">Reference proteome</keyword>
<dbReference type="PANTHER" id="PTHR16166:SF125">
    <property type="entry name" value="INTERMEMBRANE LIPID TRANSFER PROTEIN VPS13C"/>
    <property type="match status" value="1"/>
</dbReference>
<reference evidence="3" key="1">
    <citation type="submission" date="2018-06" db="EMBL/GenBank/DDBJ databases">
        <title>Genome assembly of Danube salmon.</title>
        <authorList>
            <person name="Macqueen D.J."/>
            <person name="Gundappa M.K."/>
        </authorList>
    </citation>
    <scope>NUCLEOTIDE SEQUENCE [LARGE SCALE GENOMIC DNA]</scope>
</reference>
<dbReference type="Ensembl" id="ENSHHUT00000014176.1">
    <property type="protein sequence ID" value="ENSHHUP00000013733.1"/>
    <property type="gene ID" value="ENSHHUG00000008459.1"/>
</dbReference>
<feature type="domain" description="VPS13-like middle region" evidence="1">
    <location>
        <begin position="2"/>
        <end position="70"/>
    </location>
</feature>
<evidence type="ECO:0000259" key="1">
    <source>
        <dbReference type="Pfam" id="PF25033"/>
    </source>
</evidence>
<sequence length="71" mass="8225">MESGLGHRTVPLLLAESSLSGTAKNWSSFLYLCSDMTLEVNYFNETHAVWEPLIERVEDGKRRWNLKLEVR</sequence>
<name>A0A4W5K903_9TELE</name>
<protein>
    <recommendedName>
        <fullName evidence="1">VPS13-like middle region domain-containing protein</fullName>
    </recommendedName>
</protein>
<dbReference type="Pfam" id="PF25033">
    <property type="entry name" value="VPS13_M"/>
    <property type="match status" value="1"/>
</dbReference>
<dbReference type="Proteomes" id="UP000314982">
    <property type="component" value="Unassembled WGS sequence"/>
</dbReference>
<dbReference type="GO" id="GO:0007005">
    <property type="term" value="P:mitochondrion organization"/>
    <property type="evidence" value="ECO:0007669"/>
    <property type="project" value="TreeGrafter"/>
</dbReference>
<dbReference type="GO" id="GO:0045053">
    <property type="term" value="P:protein retention in Golgi apparatus"/>
    <property type="evidence" value="ECO:0007669"/>
    <property type="project" value="TreeGrafter"/>
</dbReference>
<dbReference type="PANTHER" id="PTHR16166">
    <property type="entry name" value="VACUOLAR PROTEIN SORTING-ASSOCIATED PROTEIN VPS13"/>
    <property type="match status" value="1"/>
</dbReference>
<dbReference type="AlphaFoldDB" id="A0A4W5K903"/>
<reference evidence="2" key="3">
    <citation type="submission" date="2025-09" db="UniProtKB">
        <authorList>
            <consortium name="Ensembl"/>
        </authorList>
    </citation>
    <scope>IDENTIFICATION</scope>
</reference>
<evidence type="ECO:0000313" key="3">
    <source>
        <dbReference type="Proteomes" id="UP000314982"/>
    </source>
</evidence>
<evidence type="ECO:0000313" key="2">
    <source>
        <dbReference type="Ensembl" id="ENSHHUP00000013733.1"/>
    </source>
</evidence>
<reference evidence="2" key="2">
    <citation type="submission" date="2025-08" db="UniProtKB">
        <authorList>
            <consortium name="Ensembl"/>
        </authorList>
    </citation>
    <scope>IDENTIFICATION</scope>
</reference>
<dbReference type="STRING" id="62062.ENSHHUP00000013733"/>
<dbReference type="InterPro" id="IPR026847">
    <property type="entry name" value="VPS13"/>
</dbReference>